<dbReference type="RefSeq" id="WP_248865250.1">
    <property type="nucleotide sequence ID" value="NZ_CP086322.1"/>
</dbReference>
<dbReference type="Proteomes" id="UP000830115">
    <property type="component" value="Chromosome"/>
</dbReference>
<evidence type="ECO:0000313" key="3">
    <source>
        <dbReference type="Proteomes" id="UP000830115"/>
    </source>
</evidence>
<feature type="region of interest" description="Disordered" evidence="1">
    <location>
        <begin position="1"/>
        <end position="39"/>
    </location>
</feature>
<name>A0ABY4MB63_9ACTN</name>
<evidence type="ECO:0000256" key="1">
    <source>
        <dbReference type="SAM" id="MobiDB-lite"/>
    </source>
</evidence>
<organism evidence="2 3">
    <name type="scientific">Streptomyces halobius</name>
    <dbReference type="NCBI Taxonomy" id="2879846"/>
    <lineage>
        <taxon>Bacteria</taxon>
        <taxon>Bacillati</taxon>
        <taxon>Actinomycetota</taxon>
        <taxon>Actinomycetes</taxon>
        <taxon>Kitasatosporales</taxon>
        <taxon>Streptomycetaceae</taxon>
        <taxon>Streptomyces</taxon>
    </lineage>
</organism>
<proteinExistence type="predicted"/>
<reference evidence="2" key="1">
    <citation type="submission" date="2021-10" db="EMBL/GenBank/DDBJ databases">
        <title>Streptomyces nigrumlapis sp.nov.,an antimicrobial producing actinobacterium isolated from Black Gobi rocks.</title>
        <authorList>
            <person name="Wen Y."/>
            <person name="Zhang W."/>
            <person name="Liu X.G."/>
        </authorList>
    </citation>
    <scope>NUCLEOTIDE SEQUENCE</scope>
    <source>
        <strain evidence="2">ST13-2-2</strain>
    </source>
</reference>
<keyword evidence="3" id="KW-1185">Reference proteome</keyword>
<gene>
    <name evidence="2" type="ORF">K9S39_23195</name>
</gene>
<accession>A0ABY4MB63</accession>
<protein>
    <submittedName>
        <fullName evidence="2">Uncharacterized protein</fullName>
    </submittedName>
</protein>
<evidence type="ECO:0000313" key="2">
    <source>
        <dbReference type="EMBL" id="UQA94378.1"/>
    </source>
</evidence>
<sequence length="61" mass="5878">MVAPVCAASSGRDDAWAGPRTGACGTSAAPVTPASGPGVTGYLKAAPAEQGVRIPGRQVSP</sequence>
<dbReference type="EMBL" id="CP086322">
    <property type="protein sequence ID" value="UQA94378.1"/>
    <property type="molecule type" value="Genomic_DNA"/>
</dbReference>